<sequence>MKGYTNQEYLNSKNHIELANVNSVGKNILLNNNQNNIPKINHNIPKPKIVNSNIIPNNENNTTENLKMDIQEEKIVIPKIEPNETTNQLDKITNASKNNNVKVNNVKVNNVKVNNIKNDNICKIQIILNEIKEIFPLGVMISILIFMMIFIYIIKF</sequence>
<dbReference type="EMBL" id="MK250085">
    <property type="protein sequence ID" value="QDY51838.1"/>
    <property type="molecule type" value="Genomic_DNA"/>
</dbReference>
<evidence type="ECO:0000313" key="2">
    <source>
        <dbReference type="EMBL" id="QDY51838.1"/>
    </source>
</evidence>
<proteinExistence type="predicted"/>
<keyword evidence="1" id="KW-0472">Membrane</keyword>
<protein>
    <submittedName>
        <fullName evidence="2">Uncharacterized protein</fullName>
    </submittedName>
</protein>
<keyword evidence="1" id="KW-0812">Transmembrane</keyword>
<reference evidence="2" key="1">
    <citation type="submission" date="2018-11" db="EMBL/GenBank/DDBJ databases">
        <title>A distinct lineage of giant viruses engineers rhodopsin photosystems in predatory marine eukaryotes.</title>
        <authorList>
            <person name="Needham D.M."/>
            <person name="Yoshizawa S."/>
            <person name="Hosaka T."/>
            <person name="Poirier C."/>
            <person name="Choi C.-J."/>
            <person name="Hehenberger E."/>
            <person name="Irwin N.A.T."/>
            <person name="Wilken S."/>
            <person name="Yung C.-M."/>
            <person name="Bachy C."/>
            <person name="Kurihara R."/>
            <person name="Nakajima Y."/>
            <person name="Kojima K."/>
            <person name="Kimura-Someya T."/>
            <person name="Leonard G."/>
            <person name="Malmstrom R.R."/>
            <person name="Mende D."/>
            <person name="Olson D.K."/>
            <person name="Sudo Y."/>
            <person name="Sudek S."/>
            <person name="Richards T.A."/>
            <person name="DeLong E.F."/>
            <person name="Keeling P.J."/>
            <person name="Santoro A.E."/>
            <person name="Shirouzu M."/>
            <person name="Iwasaki W."/>
            <person name="Worden A.Z."/>
        </authorList>
    </citation>
    <scope>NUCLEOTIDE SEQUENCE</scope>
</reference>
<organism evidence="2">
    <name type="scientific">Mimiviridae sp. ChoanoV1</name>
    <dbReference type="NCBI Taxonomy" id="2596887"/>
    <lineage>
        <taxon>Viruses</taxon>
        <taxon>Varidnaviria</taxon>
        <taxon>Bamfordvirae</taxon>
        <taxon>Nucleocytoviricota</taxon>
        <taxon>Megaviricetes</taxon>
        <taxon>Imitervirales</taxon>
        <taxon>Schizomimiviridae</taxon>
    </lineage>
</organism>
<gene>
    <name evidence="2" type="ORF">1_223</name>
</gene>
<keyword evidence="1" id="KW-1133">Transmembrane helix</keyword>
<evidence type="ECO:0000256" key="1">
    <source>
        <dbReference type="SAM" id="Phobius"/>
    </source>
</evidence>
<accession>A0A5B8IEV5</accession>
<name>A0A5B8IEV5_9VIRU</name>
<feature type="transmembrane region" description="Helical" evidence="1">
    <location>
        <begin position="134"/>
        <end position="154"/>
    </location>
</feature>